<dbReference type="Proteomes" id="UP000583613">
    <property type="component" value="Unassembled WGS sequence"/>
</dbReference>
<protein>
    <submittedName>
        <fullName evidence="1">ENV2 protein</fullName>
    </submittedName>
</protein>
<gene>
    <name evidence="1" type="primary">Fv4_2</name>
    <name evidence="1" type="ORF">EUBBOU_R15685</name>
</gene>
<proteinExistence type="predicted"/>
<dbReference type="AlphaFoldDB" id="A0A7K8XKB8"/>
<feature type="non-terminal residue" evidence="1">
    <location>
        <position position="73"/>
    </location>
</feature>
<keyword evidence="2" id="KW-1185">Reference proteome</keyword>
<dbReference type="Pfam" id="PF00429">
    <property type="entry name" value="TLV_coat"/>
    <property type="match status" value="1"/>
</dbReference>
<evidence type="ECO:0000313" key="2">
    <source>
        <dbReference type="Proteomes" id="UP000583613"/>
    </source>
</evidence>
<dbReference type="InterPro" id="IPR018154">
    <property type="entry name" value="TLV/ENV_coat_polyprotein"/>
</dbReference>
<reference evidence="1 2" key="1">
    <citation type="submission" date="2019-09" db="EMBL/GenBank/DDBJ databases">
        <title>Bird 10,000 Genomes (B10K) Project - Family phase.</title>
        <authorList>
            <person name="Zhang G."/>
        </authorList>
    </citation>
    <scope>NUCLEOTIDE SEQUENCE [LARGE SCALE GENOMIC DNA]</scope>
    <source>
        <strain evidence="1">B10K-DU-001-04</strain>
        <tissue evidence="1">Muscle</tissue>
    </source>
</reference>
<accession>A0A7K8XKB8</accession>
<comment type="caution">
    <text evidence="1">The sequence shown here is derived from an EMBL/GenBank/DDBJ whole genome shotgun (WGS) entry which is preliminary data.</text>
</comment>
<dbReference type="OrthoDB" id="9306952at2759"/>
<feature type="non-terminal residue" evidence="1">
    <location>
        <position position="1"/>
    </location>
</feature>
<evidence type="ECO:0000313" key="1">
    <source>
        <dbReference type="EMBL" id="NXF91000.1"/>
    </source>
</evidence>
<name>A0A7K8XKB8_9PICI</name>
<organism evidence="1 2">
    <name type="scientific">Eubucco bourcierii</name>
    <name type="common">red-headed barbet</name>
    <dbReference type="NCBI Taxonomy" id="91767"/>
    <lineage>
        <taxon>Eukaryota</taxon>
        <taxon>Metazoa</taxon>
        <taxon>Chordata</taxon>
        <taxon>Craniata</taxon>
        <taxon>Vertebrata</taxon>
        <taxon>Euteleostomi</taxon>
        <taxon>Archelosauria</taxon>
        <taxon>Archosauria</taxon>
        <taxon>Dinosauria</taxon>
        <taxon>Saurischia</taxon>
        <taxon>Theropoda</taxon>
        <taxon>Coelurosauria</taxon>
        <taxon>Aves</taxon>
        <taxon>Neognathae</taxon>
        <taxon>Neoaves</taxon>
        <taxon>Telluraves</taxon>
        <taxon>Coraciimorphae</taxon>
        <taxon>Piciformes</taxon>
        <taxon>Ramphastidae</taxon>
        <taxon>Eubucco</taxon>
    </lineage>
</organism>
<dbReference type="EMBL" id="VWZE01012032">
    <property type="protein sequence ID" value="NXF91000.1"/>
    <property type="molecule type" value="Genomic_DNA"/>
</dbReference>
<sequence length="73" mass="8458">KMIEVSFLVLNNTDPNKTEHCWLCYDINPPFYEVMGVNEAYQQSNDTDPRYSWFPNKEGITIQQVNGRGKCLG</sequence>